<accession>A0A6A5ZK47</accession>
<evidence type="ECO:0000313" key="2">
    <source>
        <dbReference type="Proteomes" id="UP000799770"/>
    </source>
</evidence>
<dbReference type="EMBL" id="ML977315">
    <property type="protein sequence ID" value="KAF2119213.1"/>
    <property type="molecule type" value="Genomic_DNA"/>
</dbReference>
<gene>
    <name evidence="1" type="ORF">BDV96DRAFT_642251</name>
</gene>
<reference evidence="1" key="1">
    <citation type="journal article" date="2020" name="Stud. Mycol.">
        <title>101 Dothideomycetes genomes: a test case for predicting lifestyles and emergence of pathogens.</title>
        <authorList>
            <person name="Haridas S."/>
            <person name="Albert R."/>
            <person name="Binder M."/>
            <person name="Bloem J."/>
            <person name="Labutti K."/>
            <person name="Salamov A."/>
            <person name="Andreopoulos B."/>
            <person name="Baker S."/>
            <person name="Barry K."/>
            <person name="Bills G."/>
            <person name="Bluhm B."/>
            <person name="Cannon C."/>
            <person name="Castanera R."/>
            <person name="Culley D."/>
            <person name="Daum C."/>
            <person name="Ezra D."/>
            <person name="Gonzalez J."/>
            <person name="Henrissat B."/>
            <person name="Kuo A."/>
            <person name="Liang C."/>
            <person name="Lipzen A."/>
            <person name="Lutzoni F."/>
            <person name="Magnuson J."/>
            <person name="Mondo S."/>
            <person name="Nolan M."/>
            <person name="Ohm R."/>
            <person name="Pangilinan J."/>
            <person name="Park H.-J."/>
            <person name="Ramirez L."/>
            <person name="Alfaro M."/>
            <person name="Sun H."/>
            <person name="Tritt A."/>
            <person name="Yoshinaga Y."/>
            <person name="Zwiers L.-H."/>
            <person name="Turgeon B."/>
            <person name="Goodwin S."/>
            <person name="Spatafora J."/>
            <person name="Crous P."/>
            <person name="Grigoriev I."/>
        </authorList>
    </citation>
    <scope>NUCLEOTIDE SEQUENCE</scope>
    <source>
        <strain evidence="1">CBS 627.86</strain>
    </source>
</reference>
<dbReference type="AlphaFoldDB" id="A0A6A5ZK47"/>
<protein>
    <submittedName>
        <fullName evidence="1">Uncharacterized protein</fullName>
    </submittedName>
</protein>
<sequence>MSDNESTSPSSITGFDIGPKIATWVHHAAFLPDPAKEIFLRRYVTLVAEYARFHLRKNYSIPTRDYAEQVKDSSKNMDALVWSRMPAHLDPLADDSFPSLEDIWEEIGDTLLPWDELSDDQLYALHDHVTLCGKRVEDIMVLAIESVLNLDDSFLAIIKQWFDNQPSYVDLPSDIGMQLQTQHTSVFAMHWPALADALQSSNDKTSLQSMLHDFGKWIVCVIWLFEDREYNPTADDLDKVLKLAIHAQSLAVSCPLPVFGKFRTKAQQKVMSRINIRGVFDVLIHAVRQYLETDHNPAYLGWYMFQGLVSSATNALKVYRHHKELGKVIKGLGWEDLANSLSQPIPSFIPESLDMIKAKWPSPYFPGPDLAQEQ</sequence>
<organism evidence="1 2">
    <name type="scientific">Lophiotrema nucula</name>
    <dbReference type="NCBI Taxonomy" id="690887"/>
    <lineage>
        <taxon>Eukaryota</taxon>
        <taxon>Fungi</taxon>
        <taxon>Dikarya</taxon>
        <taxon>Ascomycota</taxon>
        <taxon>Pezizomycotina</taxon>
        <taxon>Dothideomycetes</taxon>
        <taxon>Pleosporomycetidae</taxon>
        <taxon>Pleosporales</taxon>
        <taxon>Lophiotremataceae</taxon>
        <taxon>Lophiotrema</taxon>
    </lineage>
</organism>
<keyword evidence="2" id="KW-1185">Reference proteome</keyword>
<evidence type="ECO:0000313" key="1">
    <source>
        <dbReference type="EMBL" id="KAF2119213.1"/>
    </source>
</evidence>
<name>A0A6A5ZK47_9PLEO</name>
<dbReference type="Proteomes" id="UP000799770">
    <property type="component" value="Unassembled WGS sequence"/>
</dbReference>
<proteinExistence type="predicted"/>